<evidence type="ECO:0000259" key="8">
    <source>
        <dbReference type="PROSITE" id="PS52039"/>
    </source>
</evidence>
<dbReference type="InterPro" id="IPR000380">
    <property type="entry name" value="Topo_IA"/>
</dbReference>
<dbReference type="PROSITE" id="PS00396">
    <property type="entry name" value="TOPO_IA_1"/>
    <property type="match status" value="1"/>
</dbReference>
<protein>
    <recommendedName>
        <fullName evidence="3">DNA topoisomerase</fullName>
        <ecNumber evidence="3">5.6.2.1</ecNumber>
    </recommendedName>
</protein>
<dbReference type="PROSITE" id="PS52039">
    <property type="entry name" value="TOPO_IA_2"/>
    <property type="match status" value="1"/>
</dbReference>
<proteinExistence type="inferred from homology"/>
<dbReference type="SUPFAM" id="SSF56712">
    <property type="entry name" value="Prokaryotic type I DNA topoisomerase"/>
    <property type="match status" value="1"/>
</dbReference>
<dbReference type="InterPro" id="IPR006171">
    <property type="entry name" value="TOPRIM_dom"/>
</dbReference>
<keyword evidence="5" id="KW-0238">DNA-binding</keyword>
<dbReference type="Pfam" id="PF01131">
    <property type="entry name" value="Topoisom_bac"/>
    <property type="match status" value="1"/>
</dbReference>
<dbReference type="CDD" id="cd00186">
    <property type="entry name" value="TOP1Ac"/>
    <property type="match status" value="1"/>
</dbReference>
<dbReference type="GO" id="GO:0006265">
    <property type="term" value="P:DNA topological change"/>
    <property type="evidence" value="ECO:0007669"/>
    <property type="project" value="InterPro"/>
</dbReference>
<dbReference type="AlphaFoldDB" id="A0A6C0HZB3"/>
<dbReference type="InterPro" id="IPR023405">
    <property type="entry name" value="Topo_IA_core_domain"/>
</dbReference>
<evidence type="ECO:0000256" key="2">
    <source>
        <dbReference type="ARBA" id="ARBA00009446"/>
    </source>
</evidence>
<comment type="catalytic activity">
    <reaction evidence="1">
        <text>ATP-independent breakage of single-stranded DNA, followed by passage and rejoining.</text>
        <dbReference type="EC" id="5.6.2.1"/>
    </reaction>
</comment>
<evidence type="ECO:0000256" key="4">
    <source>
        <dbReference type="ARBA" id="ARBA00023029"/>
    </source>
</evidence>
<dbReference type="InterPro" id="IPR013826">
    <property type="entry name" value="Topo_IA_cen_sub3"/>
</dbReference>
<dbReference type="Gene3D" id="1.10.290.10">
    <property type="entry name" value="Topoisomerase I, domain 4"/>
    <property type="match status" value="1"/>
</dbReference>
<dbReference type="InterPro" id="IPR013497">
    <property type="entry name" value="Topo_IA_cen"/>
</dbReference>
<evidence type="ECO:0000259" key="7">
    <source>
        <dbReference type="PROSITE" id="PS50880"/>
    </source>
</evidence>
<dbReference type="EC" id="5.6.2.1" evidence="3"/>
<dbReference type="PANTHER" id="PTHR42785:SF1">
    <property type="entry name" value="DNA TOPOISOMERASE"/>
    <property type="match status" value="1"/>
</dbReference>
<evidence type="ECO:0000256" key="6">
    <source>
        <dbReference type="ARBA" id="ARBA00023235"/>
    </source>
</evidence>
<dbReference type="InterPro" id="IPR023406">
    <property type="entry name" value="Topo_IA_AS"/>
</dbReference>
<comment type="similarity">
    <text evidence="2">Belongs to the type IA topoisomerase family.</text>
</comment>
<dbReference type="SMART" id="SM00436">
    <property type="entry name" value="TOP1Bc"/>
    <property type="match status" value="1"/>
</dbReference>
<sequence>MPPKTKFTKKFAQNFVKKTQIPSSASSATYLIIVESPSKCAKIEAFLGKEYSCIASIGHIRNITGLSSIDITNNFAIKFDILPDKKDHVQVLKSTVAKFSKKNIIIATDDDREGEAIAWHICEVCALDPTTTNRILFHEITEPAIKQAISNPTKINMNLVRAAHARQVLDMLVGFKISPLLWKYLYCNKKNSLSAGRCQTPALRLVYDNAKQRTESSATPSYKIIGTFLQQRLPFCLQIDSPNESLTQPQVQRFLENTKTHAHILSVGKSREAYVSAPKPFNTSHLLQTASNRLHMSPKETMSNCQKLYQEGLITYMRTDSTKYSAEFLKEAQEYICKKYGDKAIGDLDKIEQKDATNPHEAIRVTDIEMLTVQIQEPRQLALYQLIWRNTVESCMESAKYEATTLTISAPSINDSVGTVGTMYKHILEIPLFLGWKLVGSASKKGCEFTDTESTHDKDDSIKQMTQEEGRGLLMYLQAINGPVKYEEITATVVMRNMHSHYTEANLIKTLEELGIGRPSTFAFLVETIQERGYVKCQDVKGITQKITEFVLTEQNIRASVKEKTFGEEKKKLVIQPVGTMTVEFLVSHFEELFSYDYTKHMETELDIISSGERTWHELCAKCNDELTKWMKPVAKMKKQVFDVIQDNTSDDKYVVSIGQYGPVLKRVIIDSSGNKQTEYRPIKRAFSLDIDILKEGKYKLEDLMEVNLDLGEYEGFPLLIKEGKYGAYVKWGEKTESLRGISKKLDELERDDILEFLQNKCSIDKKIVSNGTRIINNNLSVRVGKFGPYVFYKTVSMKKPVFYPMKNFPLKYIDCDLQVLLNWINTTHKLDEKIE</sequence>
<dbReference type="SMART" id="SM00493">
    <property type="entry name" value="TOPRIM"/>
    <property type="match status" value="1"/>
</dbReference>
<dbReference type="InterPro" id="IPR013825">
    <property type="entry name" value="Topo_IA_cen_sub2"/>
</dbReference>
<feature type="domain" description="Topo IA-type catalytic" evidence="8">
    <location>
        <begin position="156"/>
        <end position="631"/>
    </location>
</feature>
<accession>A0A6C0HZB3</accession>
<keyword evidence="6" id="KW-0413">Isomerase</keyword>
<keyword evidence="4" id="KW-0799">Topoisomerase</keyword>
<dbReference type="Gene3D" id="2.70.20.10">
    <property type="entry name" value="Topoisomerase I, domain 3"/>
    <property type="match status" value="1"/>
</dbReference>
<dbReference type="InterPro" id="IPR013824">
    <property type="entry name" value="Topo_IA_cen_sub1"/>
</dbReference>
<dbReference type="PROSITE" id="PS50880">
    <property type="entry name" value="TOPRIM"/>
    <property type="match status" value="1"/>
</dbReference>
<evidence type="ECO:0000256" key="1">
    <source>
        <dbReference type="ARBA" id="ARBA00000213"/>
    </source>
</evidence>
<dbReference type="Gene3D" id="3.40.50.140">
    <property type="match status" value="1"/>
</dbReference>
<feature type="domain" description="Toprim" evidence="7">
    <location>
        <begin position="29"/>
        <end position="140"/>
    </location>
</feature>
<dbReference type="GO" id="GO:0003917">
    <property type="term" value="F:DNA topoisomerase type I (single strand cut, ATP-independent) activity"/>
    <property type="evidence" value="ECO:0007669"/>
    <property type="project" value="UniProtKB-EC"/>
</dbReference>
<organism evidence="9">
    <name type="scientific">viral metagenome</name>
    <dbReference type="NCBI Taxonomy" id="1070528"/>
    <lineage>
        <taxon>unclassified sequences</taxon>
        <taxon>metagenomes</taxon>
        <taxon>organismal metagenomes</taxon>
    </lineage>
</organism>
<name>A0A6C0HZB3_9ZZZZ</name>
<dbReference type="Gene3D" id="1.10.460.10">
    <property type="entry name" value="Topoisomerase I, domain 2"/>
    <property type="match status" value="2"/>
</dbReference>
<evidence type="ECO:0000256" key="3">
    <source>
        <dbReference type="ARBA" id="ARBA00012891"/>
    </source>
</evidence>
<dbReference type="PRINTS" id="PR00417">
    <property type="entry name" value="PRTPISMRASEI"/>
</dbReference>
<dbReference type="InterPro" id="IPR003601">
    <property type="entry name" value="Topo_IA_2"/>
</dbReference>
<dbReference type="GO" id="GO:0003677">
    <property type="term" value="F:DNA binding"/>
    <property type="evidence" value="ECO:0007669"/>
    <property type="project" value="UniProtKB-KW"/>
</dbReference>
<dbReference type="Pfam" id="PF01751">
    <property type="entry name" value="Toprim"/>
    <property type="match status" value="1"/>
</dbReference>
<dbReference type="PANTHER" id="PTHR42785">
    <property type="entry name" value="DNA TOPOISOMERASE, TYPE IA, CORE"/>
    <property type="match status" value="1"/>
</dbReference>
<dbReference type="SMART" id="SM00437">
    <property type="entry name" value="TOP1Ac"/>
    <property type="match status" value="1"/>
</dbReference>
<evidence type="ECO:0000313" key="9">
    <source>
        <dbReference type="EMBL" id="QHT85899.1"/>
    </source>
</evidence>
<dbReference type="InterPro" id="IPR003602">
    <property type="entry name" value="Topo_IA_DNA-bd_dom"/>
</dbReference>
<dbReference type="EMBL" id="MN740050">
    <property type="protein sequence ID" value="QHT85899.1"/>
    <property type="molecule type" value="Genomic_DNA"/>
</dbReference>
<evidence type="ECO:0000256" key="5">
    <source>
        <dbReference type="ARBA" id="ARBA00023125"/>
    </source>
</evidence>
<reference evidence="9" key="1">
    <citation type="journal article" date="2020" name="Nature">
        <title>Giant virus diversity and host interactions through global metagenomics.</title>
        <authorList>
            <person name="Schulz F."/>
            <person name="Roux S."/>
            <person name="Paez-Espino D."/>
            <person name="Jungbluth S."/>
            <person name="Walsh D.A."/>
            <person name="Denef V.J."/>
            <person name="McMahon K.D."/>
            <person name="Konstantinidis K.T."/>
            <person name="Eloe-Fadrosh E.A."/>
            <person name="Kyrpides N.C."/>
            <person name="Woyke T."/>
        </authorList>
    </citation>
    <scope>NUCLEOTIDE SEQUENCE</scope>
    <source>
        <strain evidence="9">GVMAG-M-3300023184-182</strain>
    </source>
</reference>